<dbReference type="SMART" id="SM00174">
    <property type="entry name" value="RHO"/>
    <property type="match status" value="1"/>
</dbReference>
<feature type="transmembrane region" description="Helical" evidence="12">
    <location>
        <begin position="444"/>
        <end position="466"/>
    </location>
</feature>
<evidence type="ECO:0000256" key="8">
    <source>
        <dbReference type="ARBA" id="ARBA00023136"/>
    </source>
</evidence>
<feature type="transmembrane region" description="Helical" evidence="12">
    <location>
        <begin position="478"/>
        <end position="496"/>
    </location>
</feature>
<keyword evidence="8 12" id="KW-0472">Membrane</keyword>
<dbReference type="Pfam" id="PF16913">
    <property type="entry name" value="PUNUT"/>
    <property type="match status" value="1"/>
</dbReference>
<dbReference type="PROSITE" id="PS51421">
    <property type="entry name" value="RAS"/>
    <property type="match status" value="1"/>
</dbReference>
<dbReference type="EMBL" id="JABFCT010000003">
    <property type="protein sequence ID" value="KAF5877391.1"/>
    <property type="molecule type" value="Genomic_DNA"/>
</dbReference>
<accession>A0A8H6B0Y3</accession>
<proteinExistence type="inferred from homology"/>
<dbReference type="PROSITE" id="PS51420">
    <property type="entry name" value="RHO"/>
    <property type="match status" value="1"/>
</dbReference>
<feature type="transmembrane region" description="Helical" evidence="12">
    <location>
        <begin position="641"/>
        <end position="658"/>
    </location>
</feature>
<sequence length="692" mass="77065">MASRKKVLLKVIILGDSGVGKTSLMNQYVNKKFSASYKATIGADFLTKEVLVDDRLVTMQLWDTAGQERFQSLGVAFYRGADCCVLVYDVNNTKSFDTLDSWRDEFLIQASPRDPESFPFVVLGNKIDVEENKRMISSKRAMTFCTSKGNIPYFETSAKEAINVEQAFEVIARNALAQEESEEYNGDYSDPINIHIENDRDGYKIKRRLKDEISQLDPSTTAQPVQLGAMSASTDSATMQTYTQRVSLERTITGTSATASTGSKNVGFRAGVGLENVARRTLGMVLLGVTVMLWTSSNFLASYIFADNTYSKPYFVTYINTSFFAVSLIPIFLRISREHGWSHVKDSAVDYYHDQLSEYRTGLQNLRKGWHRRGSSREDQEYDSMSASHSRLLSSTDDLDTDLPQPQEQEKEDRLSVSETAKLSLEFSLLWFIANYLVAGCLEYTSVASSTILTSTSSIFTLLFGALVRVESFTVRKLVGVLASFVGIILISSVDLGSTDNDSNRGNFPHKSQAQIAIGDLMAFGSAVMYGLYAVVMKKRCGNEDRVDMPLFFGLVGFFNVVFLWPGFFILHFSGVETFELPPTGKIWLIVLLNSLSSFISDYCWAYAMLLTTPLVVTVGLSMTIPLSLVGQMWLNDQTSTAIYWVGALVVVGSFVFVNHESKDEEKGGPGDERIIPIVIVVDHDESRDEVV</sequence>
<dbReference type="InterPro" id="IPR027417">
    <property type="entry name" value="P-loop_NTPase"/>
</dbReference>
<dbReference type="GeneID" id="59255875"/>
<keyword evidence="7" id="KW-0342">GTP-binding</keyword>
<dbReference type="OrthoDB" id="1436450at2759"/>
<evidence type="ECO:0000259" key="13">
    <source>
        <dbReference type="Pfam" id="PF13127"/>
    </source>
</evidence>
<comment type="caution">
    <text evidence="14">The sequence shown here is derived from an EMBL/GenBank/DDBJ whole genome shotgun (WGS) entry which is preliminary data.</text>
</comment>
<feature type="region of interest" description="Disordered" evidence="11">
    <location>
        <begin position="395"/>
        <end position="415"/>
    </location>
</feature>
<dbReference type="PANTHER" id="PTHR23051:SF0">
    <property type="entry name" value="SOLUTE CARRIER FAMILY 35 MEMBER F5"/>
    <property type="match status" value="1"/>
</dbReference>
<dbReference type="GO" id="GO:0005525">
    <property type="term" value="F:GTP binding"/>
    <property type="evidence" value="ECO:0007669"/>
    <property type="project" value="UniProtKB-KW"/>
</dbReference>
<keyword evidence="6 12" id="KW-1133">Transmembrane helix</keyword>
<feature type="transmembrane region" description="Helical" evidence="12">
    <location>
        <begin position="420"/>
        <end position="438"/>
    </location>
</feature>
<dbReference type="Proteomes" id="UP000531561">
    <property type="component" value="Unassembled WGS sequence"/>
</dbReference>
<dbReference type="PANTHER" id="PTHR23051">
    <property type="entry name" value="SOLUTE CARRIER FAMILY 35, MEMBER F5"/>
    <property type="match status" value="1"/>
</dbReference>
<keyword evidence="10" id="KW-0636">Prenylation</keyword>
<comment type="subcellular location">
    <subcellularLocation>
        <location evidence="1">Membrane</location>
        <topology evidence="1">Multi-pass membrane protein</topology>
    </subcellularLocation>
</comment>
<dbReference type="NCBIfam" id="TIGR00231">
    <property type="entry name" value="small_GTP"/>
    <property type="match status" value="1"/>
</dbReference>
<dbReference type="SUPFAM" id="SSF103481">
    <property type="entry name" value="Multidrug resistance efflux transporter EmrE"/>
    <property type="match status" value="2"/>
</dbReference>
<dbReference type="InterPro" id="IPR001806">
    <property type="entry name" value="Small_GTPase"/>
</dbReference>
<dbReference type="Pfam" id="PF00071">
    <property type="entry name" value="Ras"/>
    <property type="match status" value="1"/>
</dbReference>
<dbReference type="SUPFAM" id="SSF52540">
    <property type="entry name" value="P-loop containing nucleoside triphosphate hydrolases"/>
    <property type="match status" value="1"/>
</dbReference>
<dbReference type="GO" id="GO:0000329">
    <property type="term" value="C:fungal-type vacuole membrane"/>
    <property type="evidence" value="ECO:0007669"/>
    <property type="project" value="TreeGrafter"/>
</dbReference>
<feature type="domain" description="DUF3955" evidence="13">
    <location>
        <begin position="281"/>
        <end position="334"/>
    </location>
</feature>
<reference evidence="14 15" key="1">
    <citation type="journal article" date="2020" name="Phytopathology">
        <title>A high-quality genome resource of Botrytis fragariae, a new and rapidly spreading fungal pathogen causing strawberry gray mold in the U.S.A.</title>
        <authorList>
            <person name="Wu Y."/>
            <person name="Saski C.A."/>
            <person name="Schnabel G."/>
            <person name="Xiao S."/>
            <person name="Hu M."/>
        </authorList>
    </citation>
    <scope>NUCLEOTIDE SEQUENCE [LARGE SCALE GENOMIC DNA]</scope>
    <source>
        <strain evidence="14 15">BVB16</strain>
    </source>
</reference>
<dbReference type="Pfam" id="PF13127">
    <property type="entry name" value="DUF3955"/>
    <property type="match status" value="1"/>
</dbReference>
<keyword evidence="3" id="KW-0488">Methylation</keyword>
<evidence type="ECO:0000256" key="9">
    <source>
        <dbReference type="ARBA" id="ARBA00023288"/>
    </source>
</evidence>
<dbReference type="InterPro" id="IPR037185">
    <property type="entry name" value="EmrE-like"/>
</dbReference>
<feature type="transmembrane region" description="Helical" evidence="12">
    <location>
        <begin position="615"/>
        <end position="635"/>
    </location>
</feature>
<dbReference type="FunFam" id="3.40.50.300:FF:000086">
    <property type="entry name" value="Ras-related small GTPase"/>
    <property type="match status" value="1"/>
</dbReference>
<dbReference type="CDD" id="cd01862">
    <property type="entry name" value="Rab7"/>
    <property type="match status" value="1"/>
</dbReference>
<dbReference type="GO" id="GO:0003924">
    <property type="term" value="F:GTPase activity"/>
    <property type="evidence" value="ECO:0007669"/>
    <property type="project" value="InterPro"/>
</dbReference>
<evidence type="ECO:0000256" key="2">
    <source>
        <dbReference type="ARBA" id="ARBA00006270"/>
    </source>
</evidence>
<evidence type="ECO:0000256" key="4">
    <source>
        <dbReference type="ARBA" id="ARBA00022692"/>
    </source>
</evidence>
<dbReference type="Gene3D" id="3.40.50.300">
    <property type="entry name" value="P-loop containing nucleotide triphosphate hydrolases"/>
    <property type="match status" value="1"/>
</dbReference>
<feature type="transmembrane region" description="Helical" evidence="12">
    <location>
        <begin position="516"/>
        <end position="537"/>
    </location>
</feature>
<evidence type="ECO:0000256" key="1">
    <source>
        <dbReference type="ARBA" id="ARBA00004141"/>
    </source>
</evidence>
<keyword evidence="4 12" id="KW-0812">Transmembrane</keyword>
<dbReference type="InterPro" id="IPR005225">
    <property type="entry name" value="Small_GTP-bd"/>
</dbReference>
<evidence type="ECO:0000313" key="14">
    <source>
        <dbReference type="EMBL" id="KAF5877391.1"/>
    </source>
</evidence>
<feature type="transmembrane region" description="Helical" evidence="12">
    <location>
        <begin position="284"/>
        <end position="306"/>
    </location>
</feature>
<dbReference type="RefSeq" id="XP_037196337.1">
    <property type="nucleotide sequence ID" value="XM_037332183.1"/>
</dbReference>
<gene>
    <name evidence="14" type="ORF">Bfra_001758</name>
</gene>
<evidence type="ECO:0000256" key="12">
    <source>
        <dbReference type="SAM" id="Phobius"/>
    </source>
</evidence>
<comment type="similarity">
    <text evidence="2">Belongs to the small GTPase superfamily. Rab family.</text>
</comment>
<evidence type="ECO:0000256" key="6">
    <source>
        <dbReference type="ARBA" id="ARBA00022989"/>
    </source>
</evidence>
<dbReference type="AlphaFoldDB" id="A0A8H6B0Y3"/>
<keyword evidence="5" id="KW-0547">Nucleotide-binding</keyword>
<evidence type="ECO:0000256" key="7">
    <source>
        <dbReference type="ARBA" id="ARBA00023134"/>
    </source>
</evidence>
<dbReference type="PROSITE" id="PS51419">
    <property type="entry name" value="RAB"/>
    <property type="match status" value="1"/>
</dbReference>
<evidence type="ECO:0000313" key="15">
    <source>
        <dbReference type="Proteomes" id="UP000531561"/>
    </source>
</evidence>
<feature type="transmembrane region" description="Helical" evidence="12">
    <location>
        <begin position="587"/>
        <end position="608"/>
    </location>
</feature>
<feature type="transmembrane region" description="Helical" evidence="12">
    <location>
        <begin position="549"/>
        <end position="575"/>
    </location>
</feature>
<name>A0A8H6B0Y3_9HELO</name>
<feature type="transmembrane region" description="Helical" evidence="12">
    <location>
        <begin position="318"/>
        <end position="335"/>
    </location>
</feature>
<dbReference type="InterPro" id="IPR025016">
    <property type="entry name" value="DUF3955"/>
</dbReference>
<dbReference type="SMART" id="SM00173">
    <property type="entry name" value="RAS"/>
    <property type="match status" value="1"/>
</dbReference>
<evidence type="ECO:0000256" key="11">
    <source>
        <dbReference type="SAM" id="MobiDB-lite"/>
    </source>
</evidence>
<keyword evidence="9" id="KW-0449">Lipoprotein</keyword>
<dbReference type="PRINTS" id="PR00449">
    <property type="entry name" value="RASTRNSFRMNG"/>
</dbReference>
<evidence type="ECO:0000256" key="10">
    <source>
        <dbReference type="ARBA" id="ARBA00023289"/>
    </source>
</evidence>
<dbReference type="SMART" id="SM00176">
    <property type="entry name" value="RAN"/>
    <property type="match status" value="1"/>
</dbReference>
<protein>
    <submittedName>
        <fullName evidence="14">Putative thiamine-repressible mitochondrial transport protein thi74 protein</fullName>
    </submittedName>
</protein>
<keyword evidence="15" id="KW-1185">Reference proteome</keyword>
<evidence type="ECO:0000256" key="3">
    <source>
        <dbReference type="ARBA" id="ARBA00022481"/>
    </source>
</evidence>
<evidence type="ECO:0000256" key="5">
    <source>
        <dbReference type="ARBA" id="ARBA00022741"/>
    </source>
</evidence>
<dbReference type="SMART" id="SM00175">
    <property type="entry name" value="RAB"/>
    <property type="match status" value="1"/>
</dbReference>
<organism evidence="14 15">
    <name type="scientific">Botrytis fragariae</name>
    <dbReference type="NCBI Taxonomy" id="1964551"/>
    <lineage>
        <taxon>Eukaryota</taxon>
        <taxon>Fungi</taxon>
        <taxon>Dikarya</taxon>
        <taxon>Ascomycota</taxon>
        <taxon>Pezizomycotina</taxon>
        <taxon>Leotiomycetes</taxon>
        <taxon>Helotiales</taxon>
        <taxon>Sclerotiniaceae</taxon>
        <taxon>Botrytis</taxon>
    </lineage>
</organism>